<evidence type="ECO:0000256" key="3">
    <source>
        <dbReference type="ARBA" id="ARBA00012552"/>
    </source>
</evidence>
<evidence type="ECO:0000256" key="6">
    <source>
        <dbReference type="ARBA" id="ARBA00022801"/>
    </source>
</evidence>
<feature type="compositionally biased region" description="Basic residues" evidence="16">
    <location>
        <begin position="549"/>
        <end position="564"/>
    </location>
</feature>
<evidence type="ECO:0000256" key="15">
    <source>
        <dbReference type="PROSITE-ProRule" id="PRU00552"/>
    </source>
</evidence>
<dbReference type="Pfam" id="PF00271">
    <property type="entry name" value="Helicase_C"/>
    <property type="match status" value="2"/>
</dbReference>
<evidence type="ECO:0000256" key="1">
    <source>
        <dbReference type="ARBA" id="ARBA00003706"/>
    </source>
</evidence>
<keyword evidence="5" id="KW-0547">Nucleotide-binding</keyword>
<feature type="region of interest" description="Disordered" evidence="16">
    <location>
        <begin position="549"/>
        <end position="574"/>
    </location>
</feature>
<dbReference type="InterPro" id="IPR011545">
    <property type="entry name" value="DEAD/DEAH_box_helicase_dom"/>
</dbReference>
<evidence type="ECO:0000256" key="10">
    <source>
        <dbReference type="ARBA" id="ARBA00023242"/>
    </source>
</evidence>
<feature type="domain" description="DEAD-box RNA helicase Q" evidence="19">
    <location>
        <begin position="14"/>
        <end position="42"/>
    </location>
</feature>
<name>A0A8H6C428_CANAX</name>
<dbReference type="AlphaFoldDB" id="A0A8H6C428"/>
<evidence type="ECO:0000256" key="5">
    <source>
        <dbReference type="ARBA" id="ARBA00022741"/>
    </source>
</evidence>
<evidence type="ECO:0000256" key="12">
    <source>
        <dbReference type="ARBA" id="ARBA00039233"/>
    </source>
</evidence>
<dbReference type="CDD" id="cd17961">
    <property type="entry name" value="DEADc_DDX56"/>
    <property type="match status" value="1"/>
</dbReference>
<feature type="domain" description="Helicase ATP-binding" evidence="17">
    <location>
        <begin position="46"/>
        <end position="224"/>
    </location>
</feature>
<dbReference type="Proteomes" id="UP000536275">
    <property type="component" value="Unassembled WGS sequence"/>
</dbReference>
<reference evidence="20 21" key="1">
    <citation type="submission" date="2020-03" db="EMBL/GenBank/DDBJ databases">
        <title>FDA dAtabase for Regulatory Grade micrObial Sequences (FDA-ARGOS): Supporting development and validation of Infectious Disease Dx tests.</title>
        <authorList>
            <person name="Campos J."/>
            <person name="Goldberg B."/>
            <person name="Tallon L."/>
            <person name="Sadzewicz L."/>
            <person name="Vavikolanu K."/>
            <person name="Mehta A."/>
            <person name="Aluvathingal J."/>
            <person name="Nadendla S."/>
            <person name="Nandy P."/>
            <person name="Geyer C."/>
            <person name="Yan Y."/>
            <person name="Sichtig H."/>
        </authorList>
    </citation>
    <scope>NUCLEOTIDE SEQUENCE [LARGE SCALE GENOMIC DNA]</scope>
    <source>
        <strain evidence="20 21">FDAARGOS_656</strain>
    </source>
</reference>
<organism evidence="20 21">
    <name type="scientific">Candida albicans</name>
    <name type="common">Yeast</name>
    <dbReference type="NCBI Taxonomy" id="5476"/>
    <lineage>
        <taxon>Eukaryota</taxon>
        <taxon>Fungi</taxon>
        <taxon>Dikarya</taxon>
        <taxon>Ascomycota</taxon>
        <taxon>Saccharomycotina</taxon>
        <taxon>Pichiomycetes</taxon>
        <taxon>Debaryomycetaceae</taxon>
        <taxon>Candida/Lodderomyces clade</taxon>
        <taxon>Candida</taxon>
    </lineage>
</organism>
<accession>A0A8H6C428</accession>
<evidence type="ECO:0000259" key="17">
    <source>
        <dbReference type="PROSITE" id="PS51192"/>
    </source>
</evidence>
<keyword evidence="10" id="KW-0539">Nucleus</keyword>
<dbReference type="SMR" id="A0A8H6C428"/>
<dbReference type="GO" id="GO:0003724">
    <property type="term" value="F:RNA helicase activity"/>
    <property type="evidence" value="ECO:0007669"/>
    <property type="project" value="UniProtKB-EC"/>
</dbReference>
<evidence type="ECO:0000313" key="21">
    <source>
        <dbReference type="Proteomes" id="UP000536275"/>
    </source>
</evidence>
<dbReference type="GO" id="GO:0003723">
    <property type="term" value="F:RNA binding"/>
    <property type="evidence" value="ECO:0007669"/>
    <property type="project" value="UniProtKB-KW"/>
</dbReference>
<dbReference type="SMART" id="SM00490">
    <property type="entry name" value="HELICc"/>
    <property type="match status" value="1"/>
</dbReference>
<dbReference type="EC" id="3.6.4.13" evidence="3"/>
<keyword evidence="7 20" id="KW-0347">Helicase</keyword>
<dbReference type="EMBL" id="JABWAD010000022">
    <property type="protein sequence ID" value="KAF6070924.1"/>
    <property type="molecule type" value="Genomic_DNA"/>
</dbReference>
<dbReference type="GO" id="GO:0033677">
    <property type="term" value="F:DNA/RNA helicase activity"/>
    <property type="evidence" value="ECO:0007669"/>
    <property type="project" value="EnsemblFungi"/>
</dbReference>
<keyword evidence="9" id="KW-0694">RNA-binding</keyword>
<dbReference type="SUPFAM" id="SSF52540">
    <property type="entry name" value="P-loop containing nucleoside triphosphate hydrolases"/>
    <property type="match status" value="2"/>
</dbReference>
<evidence type="ECO:0000256" key="11">
    <source>
        <dbReference type="ARBA" id="ARBA00038041"/>
    </source>
</evidence>
<dbReference type="InterPro" id="IPR001650">
    <property type="entry name" value="Helicase_C-like"/>
</dbReference>
<dbReference type="Pfam" id="PF00270">
    <property type="entry name" value="DEAD"/>
    <property type="match status" value="1"/>
</dbReference>
<comment type="catalytic activity">
    <reaction evidence="14">
        <text>ATP + H2O = ADP + phosphate + H(+)</text>
        <dbReference type="Rhea" id="RHEA:13065"/>
        <dbReference type="ChEBI" id="CHEBI:15377"/>
        <dbReference type="ChEBI" id="CHEBI:15378"/>
        <dbReference type="ChEBI" id="CHEBI:30616"/>
        <dbReference type="ChEBI" id="CHEBI:43474"/>
        <dbReference type="ChEBI" id="CHEBI:456216"/>
        <dbReference type="EC" id="3.6.4.13"/>
    </reaction>
</comment>
<feature type="domain" description="Helicase C-terminal" evidence="18">
    <location>
        <begin position="235"/>
        <end position="455"/>
    </location>
</feature>
<dbReference type="PROSITE" id="PS51194">
    <property type="entry name" value="HELICASE_CTER"/>
    <property type="match status" value="1"/>
</dbReference>
<proteinExistence type="inferred from homology"/>
<dbReference type="GO" id="GO:0003678">
    <property type="term" value="F:DNA helicase activity"/>
    <property type="evidence" value="ECO:0007669"/>
    <property type="project" value="EnsemblFungi"/>
</dbReference>
<comment type="subcellular location">
    <subcellularLocation>
        <location evidence="2">Nucleus</location>
    </subcellularLocation>
</comment>
<dbReference type="InterPro" id="IPR014001">
    <property type="entry name" value="Helicase_ATP-bd"/>
</dbReference>
<dbReference type="PROSITE" id="PS51192">
    <property type="entry name" value="HELICASE_ATP_BIND_1"/>
    <property type="match status" value="1"/>
</dbReference>
<dbReference type="SMART" id="SM00487">
    <property type="entry name" value="DEXDc"/>
    <property type="match status" value="1"/>
</dbReference>
<evidence type="ECO:0000256" key="8">
    <source>
        <dbReference type="ARBA" id="ARBA00022840"/>
    </source>
</evidence>
<feature type="short sequence motif" description="Q motif" evidence="15">
    <location>
        <begin position="14"/>
        <end position="42"/>
    </location>
</feature>
<dbReference type="Gene3D" id="3.40.50.300">
    <property type="entry name" value="P-loop containing nucleotide triphosphate hydrolases"/>
    <property type="match status" value="2"/>
</dbReference>
<feature type="compositionally biased region" description="Basic and acidic residues" evidence="16">
    <location>
        <begin position="565"/>
        <end position="574"/>
    </location>
</feature>
<feature type="compositionally biased region" description="Basic and acidic residues" evidence="16">
    <location>
        <begin position="339"/>
        <end position="349"/>
    </location>
</feature>
<keyword evidence="4" id="KW-0690">Ribosome biogenesis</keyword>
<evidence type="ECO:0000256" key="16">
    <source>
        <dbReference type="SAM" id="MobiDB-lite"/>
    </source>
</evidence>
<comment type="caution">
    <text evidence="20">The sequence shown here is derived from an EMBL/GenBank/DDBJ whole genome shotgun (WGS) entry which is preliminary data.</text>
</comment>
<dbReference type="InterPro" id="IPR050079">
    <property type="entry name" value="DEAD_box_RNA_helicase"/>
</dbReference>
<feature type="region of interest" description="Disordered" evidence="16">
    <location>
        <begin position="324"/>
        <end position="359"/>
    </location>
</feature>
<evidence type="ECO:0000313" key="20">
    <source>
        <dbReference type="EMBL" id="KAF6070924.1"/>
    </source>
</evidence>
<evidence type="ECO:0000259" key="18">
    <source>
        <dbReference type="PROSITE" id="PS51194"/>
    </source>
</evidence>
<dbReference type="PANTHER" id="PTHR47959">
    <property type="entry name" value="ATP-DEPENDENT RNA HELICASE RHLE-RELATED"/>
    <property type="match status" value="1"/>
</dbReference>
<protein>
    <recommendedName>
        <fullName evidence="12">ATP-dependent RNA helicase DBP9</fullName>
        <ecNumber evidence="3">3.6.4.13</ecNumber>
    </recommendedName>
    <alternativeName>
        <fullName evidence="13">ATP-dependent RNA helicase dbp9</fullName>
    </alternativeName>
</protein>
<dbReference type="GO" id="GO:0005730">
    <property type="term" value="C:nucleolus"/>
    <property type="evidence" value="ECO:0007669"/>
    <property type="project" value="EnsemblFungi"/>
</dbReference>
<dbReference type="InterPro" id="IPR027417">
    <property type="entry name" value="P-loop_NTPase"/>
</dbReference>
<dbReference type="GO" id="GO:0005524">
    <property type="term" value="F:ATP binding"/>
    <property type="evidence" value="ECO:0007669"/>
    <property type="project" value="UniProtKB-KW"/>
</dbReference>
<evidence type="ECO:0000256" key="4">
    <source>
        <dbReference type="ARBA" id="ARBA00022517"/>
    </source>
</evidence>
<evidence type="ECO:0000256" key="2">
    <source>
        <dbReference type="ARBA" id="ARBA00004123"/>
    </source>
</evidence>
<dbReference type="CDD" id="cd18787">
    <property type="entry name" value="SF2_C_DEAD"/>
    <property type="match status" value="1"/>
</dbReference>
<dbReference type="PROSITE" id="PS51195">
    <property type="entry name" value="Q_MOTIF"/>
    <property type="match status" value="1"/>
</dbReference>
<comment type="similarity">
    <text evidence="11">Belongs to the DEAD box helicase family. DDX56/DBP9 subfamily.</text>
</comment>
<comment type="function">
    <text evidence="1">ATP-binding RNA helicase involved in the biogenesis of 60S ribosomal subunits and is required for the normal formation of 25S and 5.8S rRNAs.</text>
</comment>
<evidence type="ECO:0000256" key="7">
    <source>
        <dbReference type="ARBA" id="ARBA00022806"/>
    </source>
</evidence>
<dbReference type="GO" id="GO:0000463">
    <property type="term" value="P:maturation of LSU-rRNA from tricistronic rRNA transcript (SSU-rRNA, 5.8S rRNA, LSU-rRNA)"/>
    <property type="evidence" value="ECO:0007669"/>
    <property type="project" value="EnsemblFungi"/>
</dbReference>
<dbReference type="GO" id="GO:0005829">
    <property type="term" value="C:cytosol"/>
    <property type="evidence" value="ECO:0007669"/>
    <property type="project" value="TreeGrafter"/>
</dbReference>
<evidence type="ECO:0000256" key="9">
    <source>
        <dbReference type="ARBA" id="ARBA00022884"/>
    </source>
</evidence>
<dbReference type="GO" id="GO:0016787">
    <property type="term" value="F:hydrolase activity"/>
    <property type="evidence" value="ECO:0007669"/>
    <property type="project" value="UniProtKB-KW"/>
</dbReference>
<dbReference type="PANTHER" id="PTHR47959:SF21">
    <property type="entry name" value="DEAD-BOX HELICASE 56"/>
    <property type="match status" value="1"/>
</dbReference>
<feature type="compositionally biased region" description="Acidic residues" evidence="16">
    <location>
        <begin position="324"/>
        <end position="338"/>
    </location>
</feature>
<sequence length="574" mass="65186">MSTSASSSYLDDETTWDSFNLDPRLLQAIDQLGFSNPTLIQSSAIPLALEEKRDIIAKASTGSGKTAAYCIPIVNNLLTDDSSQGIKSIILVPTRELSNQVFQFVEKLLTFSTNKINVLNLSSSYSDQVLNSLLVNKPEIIISTPAKLIQILEKNEKNIDLSTVKNLTIDEVDLVLSFGYLDDLKKLESYLPVKKNLQTFLMSATVNDDLDDLKQRYCTKPAILKLNEDSANQNNLVQYYAKTTEFDKFLLAYVIFKLNLIKGKTIAFVNNIDRGYRLKLFLEQFGIRCCILNSELPINSRLHIVEEFNKNVYHLLIATDETNELNEEQDDDEDGDEDTKDKGNAETKPKKSKKSKFKQDKEYGVSRGVDFRNVACVLNFDLPTSSKAYIHRIGRTARAGKAGMALSFVLPLSEFGKHKTASLASAKKDEKVLGRIVKQQSKNGFEIKPYQFDMKQVEGFRYRADDAFRAVTQTAVREARVKELKNELINSEKLKRFFEENPQDLASLRHDKELHPARIQSQLKNVPQYLLPESARQDVKNIGFVPFHKNKIHKHRKGKGKGRKKVDPLKSFRK</sequence>
<keyword evidence="8" id="KW-0067">ATP-binding</keyword>
<gene>
    <name evidence="20" type="primary">DBP9</name>
    <name evidence="20" type="ORF">FOB64_001987</name>
</gene>
<keyword evidence="6" id="KW-0378">Hydrolase</keyword>
<dbReference type="InterPro" id="IPR014014">
    <property type="entry name" value="RNA_helicase_DEAD_Q_motif"/>
</dbReference>
<evidence type="ECO:0000259" key="19">
    <source>
        <dbReference type="PROSITE" id="PS51195"/>
    </source>
</evidence>
<evidence type="ECO:0000256" key="14">
    <source>
        <dbReference type="ARBA" id="ARBA00047984"/>
    </source>
</evidence>
<evidence type="ECO:0000256" key="13">
    <source>
        <dbReference type="ARBA" id="ARBA00039616"/>
    </source>
</evidence>